<evidence type="ECO:0000256" key="5">
    <source>
        <dbReference type="SAM" id="MobiDB-lite"/>
    </source>
</evidence>
<protein>
    <recommendedName>
        <fullName evidence="6">SWIM-type domain-containing protein</fullName>
    </recommendedName>
</protein>
<evidence type="ECO:0000259" key="6">
    <source>
        <dbReference type="PROSITE" id="PS50966"/>
    </source>
</evidence>
<feature type="region of interest" description="Disordered" evidence="5">
    <location>
        <begin position="750"/>
        <end position="847"/>
    </location>
</feature>
<feature type="region of interest" description="Disordered" evidence="5">
    <location>
        <begin position="121"/>
        <end position="151"/>
    </location>
</feature>
<dbReference type="Pfam" id="PF10551">
    <property type="entry name" value="MULE"/>
    <property type="match status" value="1"/>
</dbReference>
<feature type="compositionally biased region" description="Basic and acidic residues" evidence="5">
    <location>
        <begin position="826"/>
        <end position="835"/>
    </location>
</feature>
<feature type="compositionally biased region" description="Acidic residues" evidence="5">
    <location>
        <begin position="771"/>
        <end position="808"/>
    </location>
</feature>
<keyword evidence="3" id="KW-0862">Zinc</keyword>
<feature type="compositionally biased region" description="Low complexity" evidence="5">
    <location>
        <begin position="809"/>
        <end position="822"/>
    </location>
</feature>
<dbReference type="GO" id="GO:0008270">
    <property type="term" value="F:zinc ion binding"/>
    <property type="evidence" value="ECO:0007669"/>
    <property type="project" value="UniProtKB-KW"/>
</dbReference>
<evidence type="ECO:0000256" key="1">
    <source>
        <dbReference type="ARBA" id="ARBA00022723"/>
    </source>
</evidence>
<sequence>MAGPSNAKGSTYIQVDVHYDGMFSLIPHLIYYLNQKMSVTDVDFGGLNFKEFIHVLEDVTKGKCPVVYYCLGHKSMRDGLTPLKNDDDYRRFLDAAHGNEGKINVYIDHYNDSVLDWIEEEKEEKSVDSESSDEDKDSVMSDALSVDHEPDEEVIPLTKSDDPFLNYISVVPRDDFVDEDDDSDNGTKEAPIYPFHDSTQKWDTMQPILGMRFCNPQELKQLVSNYAVANGFNLWYEKNDKTRLLVRCCKTSEGKAACPFRLWATWMSSEKSFQIKSLRNEHNCARTFKFGSVVTYSWIGKHFVNDILENPKMSCREMRDKVGEIFNVKVSVGQCRNAKKFALNEIEGSLNTHYEKLWSYGAEILRANPGSTVKIGTDTMPDSTIYFSRMYVCIKGVKDGWIEGCRRVIGVDGCFLKGICRGELLSAVGRDANNHIYPIAWAVVAVENKETWKWFLNLLLKDINMGNGAGLTLLSDQHKGLIEAVKERVPDAEHRQCTRHVYANFKKKFKGVAYRKLFWRAAKATTVQRFEGIMKEIRVIDIQAYDHLMERDPKSWSRAFFVLDRSCDAIENGICESFNAAIVHARKKPIITMLEEIRRFVMDRMYCKRLKGQKWNLAICPSIRKKIVDKRKHLRYWYVIPSGVQQFEVRSVHEVYAVYLNQRTCACRGWQLSGIPCIHAMAAISYLNENVEDYVATWFTTEMFGNCYKPKVNRKKVASEKECRHTISKKGAITKCSICREPGHNKITCPLSKEGPSTKAKKKKGKHVPDVEDESEFKIEEMDEVENEYESESESEIEELAEDGDEPDQGQVDEQVVEAAVEPDQEQVHEPDQEQVHGPVVEEPAAQPVVEVEQRAQPLKRKRKYSERITEVALRRVVITKDGCGLSVNKPVTLE</sequence>
<reference evidence="7" key="1">
    <citation type="submission" date="2023-04" db="EMBL/GenBank/DDBJ databases">
        <authorList>
            <person name="Vijverberg K."/>
            <person name="Xiong W."/>
            <person name="Schranz E."/>
        </authorList>
    </citation>
    <scope>NUCLEOTIDE SEQUENCE</scope>
</reference>
<dbReference type="Pfam" id="PF26130">
    <property type="entry name" value="PB1-like"/>
    <property type="match status" value="1"/>
</dbReference>
<keyword evidence="1" id="KW-0479">Metal-binding</keyword>
<evidence type="ECO:0000256" key="4">
    <source>
        <dbReference type="PROSITE-ProRule" id="PRU00325"/>
    </source>
</evidence>
<dbReference type="InterPro" id="IPR058594">
    <property type="entry name" value="PB1-like_dom_pln"/>
</dbReference>
<gene>
    <name evidence="7" type="ORF">LSALG_LOCUS13139</name>
</gene>
<feature type="domain" description="SWIM-type" evidence="6">
    <location>
        <begin position="656"/>
        <end position="688"/>
    </location>
</feature>
<dbReference type="InterPro" id="IPR007527">
    <property type="entry name" value="Znf_SWIM"/>
</dbReference>
<dbReference type="AlphaFoldDB" id="A0AA36DUG7"/>
<dbReference type="Pfam" id="PF03108">
    <property type="entry name" value="DBD_Tnp_Mut"/>
    <property type="match status" value="1"/>
</dbReference>
<dbReference type="InterPro" id="IPR004332">
    <property type="entry name" value="Transposase_MuDR"/>
</dbReference>
<dbReference type="PANTHER" id="PTHR31973:SF189">
    <property type="entry name" value="TRANSPOSASE, MUDR, PLANT, MULE TRANSPOSASE DOMAIN PROTEIN-RELATED"/>
    <property type="match status" value="1"/>
</dbReference>
<dbReference type="SMART" id="SM00575">
    <property type="entry name" value="ZnF_PMZ"/>
    <property type="match status" value="1"/>
</dbReference>
<proteinExistence type="predicted"/>
<dbReference type="Proteomes" id="UP001177003">
    <property type="component" value="Chromosome 2"/>
</dbReference>
<dbReference type="Pfam" id="PF04434">
    <property type="entry name" value="SWIM"/>
    <property type="match status" value="1"/>
</dbReference>
<dbReference type="InterPro" id="IPR018289">
    <property type="entry name" value="MULE_transposase_dom"/>
</dbReference>
<keyword evidence="8" id="KW-1185">Reference proteome</keyword>
<keyword evidence="2 4" id="KW-0863">Zinc-finger</keyword>
<accession>A0AA36DUG7</accession>
<evidence type="ECO:0000313" key="7">
    <source>
        <dbReference type="EMBL" id="CAI9272964.1"/>
    </source>
</evidence>
<dbReference type="EMBL" id="OX465078">
    <property type="protein sequence ID" value="CAI9272964.1"/>
    <property type="molecule type" value="Genomic_DNA"/>
</dbReference>
<evidence type="ECO:0000256" key="2">
    <source>
        <dbReference type="ARBA" id="ARBA00022771"/>
    </source>
</evidence>
<evidence type="ECO:0000313" key="8">
    <source>
        <dbReference type="Proteomes" id="UP001177003"/>
    </source>
</evidence>
<evidence type="ECO:0000256" key="3">
    <source>
        <dbReference type="ARBA" id="ARBA00022833"/>
    </source>
</evidence>
<dbReference type="PROSITE" id="PS50966">
    <property type="entry name" value="ZF_SWIM"/>
    <property type="match status" value="1"/>
</dbReference>
<organism evidence="7 8">
    <name type="scientific">Lactuca saligna</name>
    <name type="common">Willowleaf lettuce</name>
    <dbReference type="NCBI Taxonomy" id="75948"/>
    <lineage>
        <taxon>Eukaryota</taxon>
        <taxon>Viridiplantae</taxon>
        <taxon>Streptophyta</taxon>
        <taxon>Embryophyta</taxon>
        <taxon>Tracheophyta</taxon>
        <taxon>Spermatophyta</taxon>
        <taxon>Magnoliopsida</taxon>
        <taxon>eudicotyledons</taxon>
        <taxon>Gunneridae</taxon>
        <taxon>Pentapetalae</taxon>
        <taxon>asterids</taxon>
        <taxon>campanulids</taxon>
        <taxon>Asterales</taxon>
        <taxon>Asteraceae</taxon>
        <taxon>Cichorioideae</taxon>
        <taxon>Cichorieae</taxon>
        <taxon>Lactucinae</taxon>
        <taxon>Lactuca</taxon>
    </lineage>
</organism>
<dbReference type="InterPro" id="IPR006564">
    <property type="entry name" value="Znf_PMZ"/>
</dbReference>
<dbReference type="PANTHER" id="PTHR31973">
    <property type="entry name" value="POLYPROTEIN, PUTATIVE-RELATED"/>
    <property type="match status" value="1"/>
</dbReference>
<name>A0AA36DUG7_LACSI</name>